<dbReference type="PANTHER" id="PTHR10699">
    <property type="entry name" value="NEUROMODULIN"/>
    <property type="match status" value="1"/>
</dbReference>
<dbReference type="CDD" id="cd23767">
    <property type="entry name" value="IQCD"/>
    <property type="match status" value="2"/>
</dbReference>
<evidence type="ECO:0000313" key="2">
    <source>
        <dbReference type="EMBL" id="KAJ8976074.1"/>
    </source>
</evidence>
<dbReference type="PANTHER" id="PTHR10699:SF11">
    <property type="entry name" value="IGLOO, ISOFORM A"/>
    <property type="match status" value="1"/>
</dbReference>
<feature type="compositionally biased region" description="Basic and acidic residues" evidence="1">
    <location>
        <begin position="44"/>
        <end position="66"/>
    </location>
</feature>
<dbReference type="Proteomes" id="UP001162164">
    <property type="component" value="Unassembled WGS sequence"/>
</dbReference>
<reference evidence="2" key="1">
    <citation type="journal article" date="2023" name="Insect Mol. Biol.">
        <title>Genome sequencing provides insights into the evolution of gene families encoding plant cell wall-degrading enzymes in longhorned beetles.</title>
        <authorList>
            <person name="Shin N.R."/>
            <person name="Okamura Y."/>
            <person name="Kirsch R."/>
            <person name="Pauchet Y."/>
        </authorList>
    </citation>
    <scope>NUCLEOTIDE SEQUENCE</scope>
    <source>
        <strain evidence="2">MMC_N1</strain>
    </source>
</reference>
<evidence type="ECO:0000313" key="3">
    <source>
        <dbReference type="Proteomes" id="UP001162164"/>
    </source>
</evidence>
<dbReference type="PROSITE" id="PS50096">
    <property type="entry name" value="IQ"/>
    <property type="match status" value="2"/>
</dbReference>
<dbReference type="Gene3D" id="1.20.5.190">
    <property type="match status" value="2"/>
</dbReference>
<evidence type="ECO:0000256" key="1">
    <source>
        <dbReference type="SAM" id="MobiDB-lite"/>
    </source>
</evidence>
<feature type="region of interest" description="Disordered" evidence="1">
    <location>
        <begin position="44"/>
        <end position="71"/>
    </location>
</feature>
<dbReference type="Pfam" id="PF00612">
    <property type="entry name" value="IQ"/>
    <property type="match status" value="2"/>
</dbReference>
<feature type="region of interest" description="Disordered" evidence="1">
    <location>
        <begin position="158"/>
        <end position="179"/>
    </location>
</feature>
<protein>
    <submittedName>
        <fullName evidence="2">Uncharacterized protein</fullName>
    </submittedName>
</protein>
<dbReference type="SMART" id="SM00015">
    <property type="entry name" value="IQ"/>
    <property type="match status" value="2"/>
</dbReference>
<accession>A0ABQ9JER7</accession>
<sequence length="210" mass="23947">MQPLDTWSLKLPTCVYVLYPNIETFQLCNAATKIQASFRGHLTRKQEAEKKNESESSSSQDKKNEVAAEPVRSLRKTEPLLGPDYTIFKCRSGYLVQVSGACPLDPSRPTKASHRRDYQFLYEKGWLLLLFAMAPWERLKFILVTHLLYSPEKTQKTRDITNSRAGEGGANNTEELDIDLEDPELNKAAVKIQASFRGHMTRKENETHSN</sequence>
<dbReference type="EMBL" id="JAPWTJ010000730">
    <property type="protein sequence ID" value="KAJ8976074.1"/>
    <property type="molecule type" value="Genomic_DNA"/>
</dbReference>
<name>A0ABQ9JER7_9CUCU</name>
<dbReference type="InterPro" id="IPR000048">
    <property type="entry name" value="IQ_motif_EF-hand-BS"/>
</dbReference>
<proteinExistence type="predicted"/>
<keyword evidence="3" id="KW-1185">Reference proteome</keyword>
<gene>
    <name evidence="2" type="ORF">NQ317_007582</name>
</gene>
<comment type="caution">
    <text evidence="2">The sequence shown here is derived from an EMBL/GenBank/DDBJ whole genome shotgun (WGS) entry which is preliminary data.</text>
</comment>
<organism evidence="2 3">
    <name type="scientific">Molorchus minor</name>
    <dbReference type="NCBI Taxonomy" id="1323400"/>
    <lineage>
        <taxon>Eukaryota</taxon>
        <taxon>Metazoa</taxon>
        <taxon>Ecdysozoa</taxon>
        <taxon>Arthropoda</taxon>
        <taxon>Hexapoda</taxon>
        <taxon>Insecta</taxon>
        <taxon>Pterygota</taxon>
        <taxon>Neoptera</taxon>
        <taxon>Endopterygota</taxon>
        <taxon>Coleoptera</taxon>
        <taxon>Polyphaga</taxon>
        <taxon>Cucujiformia</taxon>
        <taxon>Chrysomeloidea</taxon>
        <taxon>Cerambycidae</taxon>
        <taxon>Lamiinae</taxon>
        <taxon>Monochamini</taxon>
        <taxon>Molorchus</taxon>
    </lineage>
</organism>